<sequence length="368" mass="41599">MLDRKKHITMLSFCAAILLMICFALPVYALDSNLGLQFNSVILQANGGDTKWETVKQNGHIVLNTNTTGLEKGYYTSQLSVKAKMDWSSYGEVSFYVKNFSNKPVRINLFVILKDGTYLTVGSDEFVLLQKENQMDMKLANTQDGLIELNNDFTGSVRIPFENLKTTIQDLKNVISFGITTTTEENVIQKIEIGDFKLISHNNLSVPKEFSSLKIIGDKNITKPIIGESIAKYDLIVNSGQESQNKNKVSFYLKEKTEGVSITEDGRLIVLTNAPAEKINIKAVVNNDFSIIFEVVLLDSLVLNLKDKEGFSLAVPKPYEVQKIISSQDIFNRTDVIILFRIIIILISTTILTLYFIWRRKWKKENNS</sequence>
<keyword evidence="3" id="KW-1185">Reference proteome</keyword>
<organism evidence="2 3">
    <name type="scientific">Clostridium ganghwense</name>
    <dbReference type="NCBI Taxonomy" id="312089"/>
    <lineage>
        <taxon>Bacteria</taxon>
        <taxon>Bacillati</taxon>
        <taxon>Bacillota</taxon>
        <taxon>Clostridia</taxon>
        <taxon>Eubacteriales</taxon>
        <taxon>Clostridiaceae</taxon>
        <taxon>Clostridium</taxon>
    </lineage>
</organism>
<name>A0ABT4CXL3_9CLOT</name>
<gene>
    <name evidence="2" type="ORF">OXH55_18560</name>
</gene>
<evidence type="ECO:0000313" key="3">
    <source>
        <dbReference type="Proteomes" id="UP001079657"/>
    </source>
</evidence>
<keyword evidence="1" id="KW-1133">Transmembrane helix</keyword>
<protein>
    <recommendedName>
        <fullName evidence="4">Cell wall anchor protein</fullName>
    </recommendedName>
</protein>
<comment type="caution">
    <text evidence="2">The sequence shown here is derived from an EMBL/GenBank/DDBJ whole genome shotgun (WGS) entry which is preliminary data.</text>
</comment>
<evidence type="ECO:0000313" key="2">
    <source>
        <dbReference type="EMBL" id="MCY6372614.1"/>
    </source>
</evidence>
<keyword evidence="1" id="KW-0472">Membrane</keyword>
<dbReference type="RefSeq" id="WP_268051642.1">
    <property type="nucleotide sequence ID" value="NZ_JAPQES010000008.1"/>
</dbReference>
<reference evidence="2" key="1">
    <citation type="submission" date="2022-12" db="EMBL/GenBank/DDBJ databases">
        <authorList>
            <person name="Wang J."/>
        </authorList>
    </citation>
    <scope>NUCLEOTIDE SEQUENCE</scope>
    <source>
        <strain evidence="2">HY-42-06</strain>
    </source>
</reference>
<dbReference type="EMBL" id="JAPQES010000008">
    <property type="protein sequence ID" value="MCY6372614.1"/>
    <property type="molecule type" value="Genomic_DNA"/>
</dbReference>
<accession>A0ABT4CXL3</accession>
<evidence type="ECO:0000256" key="1">
    <source>
        <dbReference type="SAM" id="Phobius"/>
    </source>
</evidence>
<proteinExistence type="predicted"/>
<feature type="transmembrane region" description="Helical" evidence="1">
    <location>
        <begin position="336"/>
        <end position="358"/>
    </location>
</feature>
<keyword evidence="1" id="KW-0812">Transmembrane</keyword>
<evidence type="ECO:0008006" key="4">
    <source>
        <dbReference type="Google" id="ProtNLM"/>
    </source>
</evidence>
<dbReference type="Proteomes" id="UP001079657">
    <property type="component" value="Unassembled WGS sequence"/>
</dbReference>